<evidence type="ECO:0000256" key="6">
    <source>
        <dbReference type="ARBA" id="ARBA00023136"/>
    </source>
</evidence>
<evidence type="ECO:0000313" key="10">
    <source>
        <dbReference type="Proteomes" id="UP001596108"/>
    </source>
</evidence>
<dbReference type="Proteomes" id="UP001596108">
    <property type="component" value="Unassembled WGS sequence"/>
</dbReference>
<name>A0ABW0QT64_9BACL</name>
<comment type="similarity">
    <text evidence="2">Belongs to the UPF0702 family.</text>
</comment>
<evidence type="ECO:0000256" key="5">
    <source>
        <dbReference type="ARBA" id="ARBA00022989"/>
    </source>
</evidence>
<keyword evidence="3" id="KW-1003">Cell membrane</keyword>
<proteinExistence type="inferred from homology"/>
<comment type="subcellular location">
    <subcellularLocation>
        <location evidence="1">Cell membrane</location>
        <topology evidence="1">Multi-pass membrane protein</topology>
    </subcellularLocation>
</comment>
<sequence length="233" mass="26458">MVPEWLQVSFRTLMAVLVLFVLTRLLGKRQVSQLSTFEYITGISIGNMAAYLSLDTDSHWLLGLVALVAWVTLSLAIEYLQLKSKKARDLIDGKATVLIQNGKILERNLKKERITSDELLEMLRRNSVFNIDTVEFAILDTSGELNVLLKKQYQPLTPSDIGMVVTPEKAPMTIIMDGKVLEDSLKRVGLNENWLNAKLKQLGTRHEDIYLAQVDSQNKLYLDPFDRQAQNTH</sequence>
<organism evidence="9 10">
    <name type="scientific">Cohnella yongneupensis</name>
    <dbReference type="NCBI Taxonomy" id="425006"/>
    <lineage>
        <taxon>Bacteria</taxon>
        <taxon>Bacillati</taxon>
        <taxon>Bacillota</taxon>
        <taxon>Bacilli</taxon>
        <taxon>Bacillales</taxon>
        <taxon>Paenibacillaceae</taxon>
        <taxon>Cohnella</taxon>
    </lineage>
</organism>
<evidence type="ECO:0000256" key="1">
    <source>
        <dbReference type="ARBA" id="ARBA00004651"/>
    </source>
</evidence>
<dbReference type="InterPro" id="IPR023090">
    <property type="entry name" value="UPF0702_alpha/beta_dom_sf"/>
</dbReference>
<keyword evidence="5 7" id="KW-1133">Transmembrane helix</keyword>
<feature type="transmembrane region" description="Helical" evidence="7">
    <location>
        <begin position="60"/>
        <end position="80"/>
    </location>
</feature>
<feature type="domain" description="YetF C-terminal" evidence="8">
    <location>
        <begin position="83"/>
        <end position="215"/>
    </location>
</feature>
<feature type="transmembrane region" description="Helical" evidence="7">
    <location>
        <begin position="6"/>
        <end position="25"/>
    </location>
</feature>
<comment type="caution">
    <text evidence="9">The sequence shown here is derived from an EMBL/GenBank/DDBJ whole genome shotgun (WGS) entry which is preliminary data.</text>
</comment>
<reference evidence="10" key="1">
    <citation type="journal article" date="2019" name="Int. J. Syst. Evol. Microbiol.">
        <title>The Global Catalogue of Microorganisms (GCM) 10K type strain sequencing project: providing services to taxonomists for standard genome sequencing and annotation.</title>
        <authorList>
            <consortium name="The Broad Institute Genomics Platform"/>
            <consortium name="The Broad Institute Genome Sequencing Center for Infectious Disease"/>
            <person name="Wu L."/>
            <person name="Ma J."/>
        </authorList>
    </citation>
    <scope>NUCLEOTIDE SEQUENCE [LARGE SCALE GENOMIC DNA]</scope>
    <source>
        <strain evidence="10">CGMCC 1.18578</strain>
    </source>
</reference>
<gene>
    <name evidence="9" type="ORF">ACFPQ4_00870</name>
</gene>
<dbReference type="PANTHER" id="PTHR34582:SF7">
    <property type="entry name" value="UPF0702 TRANSMEMBRANE PROTEIN YDFS"/>
    <property type="match status" value="1"/>
</dbReference>
<evidence type="ECO:0000256" key="3">
    <source>
        <dbReference type="ARBA" id="ARBA00022475"/>
    </source>
</evidence>
<feature type="transmembrane region" description="Helical" evidence="7">
    <location>
        <begin position="37"/>
        <end position="54"/>
    </location>
</feature>
<dbReference type="EMBL" id="JBHSNC010000003">
    <property type="protein sequence ID" value="MFC5528013.1"/>
    <property type="molecule type" value="Genomic_DNA"/>
</dbReference>
<evidence type="ECO:0000259" key="8">
    <source>
        <dbReference type="Pfam" id="PF04239"/>
    </source>
</evidence>
<evidence type="ECO:0000256" key="2">
    <source>
        <dbReference type="ARBA" id="ARBA00006448"/>
    </source>
</evidence>
<keyword evidence="10" id="KW-1185">Reference proteome</keyword>
<keyword evidence="4 7" id="KW-0812">Transmembrane</keyword>
<evidence type="ECO:0000313" key="9">
    <source>
        <dbReference type="EMBL" id="MFC5528013.1"/>
    </source>
</evidence>
<dbReference type="InterPro" id="IPR007353">
    <property type="entry name" value="DUF421"/>
</dbReference>
<dbReference type="Pfam" id="PF04239">
    <property type="entry name" value="DUF421"/>
    <property type="match status" value="1"/>
</dbReference>
<dbReference type="RefSeq" id="WP_378109822.1">
    <property type="nucleotide sequence ID" value="NZ_JBHSNC010000003.1"/>
</dbReference>
<dbReference type="Gene3D" id="3.30.240.20">
    <property type="entry name" value="bsu07140 like domains"/>
    <property type="match status" value="2"/>
</dbReference>
<dbReference type="PANTHER" id="PTHR34582">
    <property type="entry name" value="UPF0702 TRANSMEMBRANE PROTEIN YCAP"/>
    <property type="match status" value="1"/>
</dbReference>
<protein>
    <submittedName>
        <fullName evidence="9">DUF421 domain-containing protein</fullName>
    </submittedName>
</protein>
<accession>A0ABW0QT64</accession>
<evidence type="ECO:0000256" key="4">
    <source>
        <dbReference type="ARBA" id="ARBA00022692"/>
    </source>
</evidence>
<evidence type="ECO:0000256" key="7">
    <source>
        <dbReference type="SAM" id="Phobius"/>
    </source>
</evidence>
<keyword evidence="6 7" id="KW-0472">Membrane</keyword>